<evidence type="ECO:0000256" key="8">
    <source>
        <dbReference type="ARBA" id="ARBA00023139"/>
    </source>
</evidence>
<dbReference type="InterPro" id="IPR022272">
    <property type="entry name" value="Lipocalin_CS"/>
</dbReference>
<dbReference type="PROSITE" id="PS51257">
    <property type="entry name" value="PROKAR_LIPOPROTEIN"/>
    <property type="match status" value="1"/>
</dbReference>
<organism evidence="16 17">
    <name type="scientific">Flavobacterium agrisoli</name>
    <dbReference type="NCBI Taxonomy" id="2793066"/>
    <lineage>
        <taxon>Bacteria</taxon>
        <taxon>Pseudomonadati</taxon>
        <taxon>Bacteroidota</taxon>
        <taxon>Flavobacteriia</taxon>
        <taxon>Flavobacteriales</taxon>
        <taxon>Flavobacteriaceae</taxon>
        <taxon>Flavobacterium</taxon>
    </lineage>
</organism>
<reference evidence="16" key="1">
    <citation type="submission" date="2020-12" db="EMBL/GenBank/DDBJ databases">
        <title>Bacterial novel species Flavobacterium sp. SE-1-e isolated from soil.</title>
        <authorList>
            <person name="Jung H.-Y."/>
        </authorList>
    </citation>
    <scope>NUCLEOTIDE SEQUENCE</scope>
    <source>
        <strain evidence="16">SE-1-e</strain>
    </source>
</reference>
<dbReference type="Gene3D" id="2.40.128.20">
    <property type="match status" value="1"/>
</dbReference>
<keyword evidence="17" id="KW-1185">Reference proteome</keyword>
<evidence type="ECO:0000259" key="15">
    <source>
        <dbReference type="Pfam" id="PF08212"/>
    </source>
</evidence>
<evidence type="ECO:0000256" key="14">
    <source>
        <dbReference type="PIRSR" id="PIRSR036893-52"/>
    </source>
</evidence>
<feature type="domain" description="Lipocalin/cytosolic fatty-acid binding" evidence="15">
    <location>
        <begin position="38"/>
        <end position="176"/>
    </location>
</feature>
<comment type="caution">
    <text evidence="16">The sequence shown here is derived from an EMBL/GenBank/DDBJ whole genome shotgun (WGS) entry which is preliminary data.</text>
</comment>
<dbReference type="SUPFAM" id="SSF50814">
    <property type="entry name" value="Lipocalins"/>
    <property type="match status" value="1"/>
</dbReference>
<evidence type="ECO:0000313" key="17">
    <source>
        <dbReference type="Proteomes" id="UP000609172"/>
    </source>
</evidence>
<feature type="lipid moiety-binding region" description="S-diacylglycerol cysteine" evidence="14">
    <location>
        <position position="22"/>
    </location>
</feature>
<dbReference type="InterPro" id="IPR047202">
    <property type="entry name" value="Lipocalin_Blc-like_dom"/>
</dbReference>
<dbReference type="GO" id="GO:0009279">
    <property type="term" value="C:cell outer membrane"/>
    <property type="evidence" value="ECO:0007669"/>
    <property type="project" value="UniProtKB-SubCell"/>
</dbReference>
<dbReference type="RefSeq" id="WP_200104876.1">
    <property type="nucleotide sequence ID" value="NZ_JAEHFV010000001.1"/>
</dbReference>
<keyword evidence="6" id="KW-0446">Lipid-binding</keyword>
<dbReference type="PANTHER" id="PTHR10612:SF34">
    <property type="entry name" value="APOLIPOPROTEIN D"/>
    <property type="match status" value="1"/>
</dbReference>
<proteinExistence type="inferred from homology"/>
<gene>
    <name evidence="16" type="ORF">I5M07_03865</name>
</gene>
<dbReference type="AlphaFoldDB" id="A0A934PKE3"/>
<accession>A0A934PKE3</accession>
<dbReference type="EMBL" id="JAEHFV010000001">
    <property type="protein sequence ID" value="MBK0368964.1"/>
    <property type="molecule type" value="Genomic_DNA"/>
</dbReference>
<evidence type="ECO:0000256" key="10">
    <source>
        <dbReference type="ARBA" id="ARBA00023288"/>
    </source>
</evidence>
<dbReference type="PRINTS" id="PR01171">
    <property type="entry name" value="BCTLIPOCALIN"/>
</dbReference>
<dbReference type="GO" id="GO:0008289">
    <property type="term" value="F:lipid binding"/>
    <property type="evidence" value="ECO:0007669"/>
    <property type="project" value="UniProtKB-KW"/>
</dbReference>
<name>A0A934PKE3_9FLAO</name>
<keyword evidence="7" id="KW-0472">Membrane</keyword>
<keyword evidence="10 14" id="KW-0449">Lipoprotein</keyword>
<dbReference type="PROSITE" id="PS00213">
    <property type="entry name" value="LIPOCALIN"/>
    <property type="match status" value="1"/>
</dbReference>
<dbReference type="InterPro" id="IPR002446">
    <property type="entry name" value="Lipocalin_bac"/>
</dbReference>
<evidence type="ECO:0000256" key="1">
    <source>
        <dbReference type="ARBA" id="ARBA00004442"/>
    </source>
</evidence>
<keyword evidence="8 14" id="KW-0564">Palmitate</keyword>
<evidence type="ECO:0000256" key="12">
    <source>
        <dbReference type="ARBA" id="ARBA00071217"/>
    </source>
</evidence>
<dbReference type="GO" id="GO:0006950">
    <property type="term" value="P:response to stress"/>
    <property type="evidence" value="ECO:0007669"/>
    <property type="project" value="UniProtKB-ARBA"/>
</dbReference>
<keyword evidence="9" id="KW-0998">Cell outer membrane</keyword>
<evidence type="ECO:0000256" key="11">
    <source>
        <dbReference type="ARBA" id="ARBA00057024"/>
    </source>
</evidence>
<comment type="subunit">
    <text evidence="4">Homodimer.</text>
</comment>
<evidence type="ECO:0000256" key="9">
    <source>
        <dbReference type="ARBA" id="ARBA00023237"/>
    </source>
</evidence>
<feature type="lipid moiety-binding region" description="N-palmitoyl cysteine" evidence="14">
    <location>
        <position position="22"/>
    </location>
</feature>
<comment type="subcellular location">
    <subcellularLocation>
        <location evidence="1">Cell outer membrane</location>
    </subcellularLocation>
    <subcellularLocation>
        <location evidence="2">Membrane</location>
        <topology evidence="2">Lipid-anchor</topology>
    </subcellularLocation>
</comment>
<evidence type="ECO:0000256" key="2">
    <source>
        <dbReference type="ARBA" id="ARBA00004635"/>
    </source>
</evidence>
<evidence type="ECO:0000313" key="16">
    <source>
        <dbReference type="EMBL" id="MBK0368964.1"/>
    </source>
</evidence>
<dbReference type="CDD" id="cd19438">
    <property type="entry name" value="lipocalin_Blc-like"/>
    <property type="match status" value="1"/>
</dbReference>
<evidence type="ECO:0000256" key="6">
    <source>
        <dbReference type="ARBA" id="ARBA00023121"/>
    </source>
</evidence>
<evidence type="ECO:0000256" key="5">
    <source>
        <dbReference type="ARBA" id="ARBA00022729"/>
    </source>
</evidence>
<dbReference type="PANTHER" id="PTHR10612">
    <property type="entry name" value="APOLIPOPROTEIN D"/>
    <property type="match status" value="1"/>
</dbReference>
<comment type="similarity">
    <text evidence="3 13">Belongs to the calycin superfamily. Lipocalin family.</text>
</comment>
<dbReference type="Pfam" id="PF08212">
    <property type="entry name" value="Lipocalin_2"/>
    <property type="match status" value="1"/>
</dbReference>
<protein>
    <recommendedName>
        <fullName evidence="12">Outer membrane lipoprotein Blc</fullName>
    </recommendedName>
</protein>
<dbReference type="FunFam" id="2.40.128.20:FF:000002">
    <property type="entry name" value="Outer membrane lipoprotein Blc"/>
    <property type="match status" value="1"/>
</dbReference>
<evidence type="ECO:0000256" key="7">
    <source>
        <dbReference type="ARBA" id="ARBA00023136"/>
    </source>
</evidence>
<dbReference type="Proteomes" id="UP000609172">
    <property type="component" value="Unassembled WGS sequence"/>
</dbReference>
<dbReference type="InterPro" id="IPR012674">
    <property type="entry name" value="Calycin"/>
</dbReference>
<dbReference type="PIRSF" id="PIRSF036893">
    <property type="entry name" value="Lipocalin_ApoD"/>
    <property type="match status" value="1"/>
</dbReference>
<comment type="function">
    <text evidence="11">Involved in the storage or transport of lipids necessary for membrane maintenance under stressful conditions. Displays a binding preference for lysophospholipids.</text>
</comment>
<evidence type="ECO:0000256" key="4">
    <source>
        <dbReference type="ARBA" id="ARBA00011738"/>
    </source>
</evidence>
<dbReference type="InterPro" id="IPR022271">
    <property type="entry name" value="Lipocalin_ApoD"/>
</dbReference>
<keyword evidence="5" id="KW-0732">Signal</keyword>
<evidence type="ECO:0000256" key="3">
    <source>
        <dbReference type="ARBA" id="ARBA00006889"/>
    </source>
</evidence>
<sequence length="179" mass="20387">MKNRYIIGGLVLLVAGAVVTSCSCKKMPEKATAVQNFDKAKYLGKWYEIARLDYKWEKDMNNVTAEYSLNDNGTIKVDNKGYDVKKEKWEQSIGKAKFIEADNIGRLKVSFFGPFYSGYNVIAVDKDYKYALVAGESLKNLWILSRDTTIPENIKSDYLKKAQDIGYNTSDLIWVAHNK</sequence>
<dbReference type="InterPro" id="IPR000566">
    <property type="entry name" value="Lipocln_cytosolic_FA-bd_dom"/>
</dbReference>
<evidence type="ECO:0000256" key="13">
    <source>
        <dbReference type="PIRNR" id="PIRNR036893"/>
    </source>
</evidence>